<dbReference type="RefSeq" id="XP_030050671.1">
    <property type="nucleotide sequence ID" value="XM_030194811.1"/>
</dbReference>
<evidence type="ECO:0000256" key="7">
    <source>
        <dbReference type="ARBA" id="ARBA00023157"/>
    </source>
</evidence>
<evidence type="ECO:0000313" key="13">
    <source>
        <dbReference type="Proteomes" id="UP000515156"/>
    </source>
</evidence>
<dbReference type="InterPro" id="IPR001870">
    <property type="entry name" value="B30.2/SPRY"/>
</dbReference>
<dbReference type="InParanoid" id="A0A6P7XBJ5"/>
<dbReference type="InterPro" id="IPR006574">
    <property type="entry name" value="PRY"/>
</dbReference>
<organism evidence="13 14">
    <name type="scientific">Microcaecilia unicolor</name>
    <dbReference type="NCBI Taxonomy" id="1415580"/>
    <lineage>
        <taxon>Eukaryota</taxon>
        <taxon>Metazoa</taxon>
        <taxon>Chordata</taxon>
        <taxon>Craniata</taxon>
        <taxon>Vertebrata</taxon>
        <taxon>Euteleostomi</taxon>
        <taxon>Amphibia</taxon>
        <taxon>Gymnophiona</taxon>
        <taxon>Siphonopidae</taxon>
        <taxon>Microcaecilia</taxon>
    </lineage>
</organism>
<dbReference type="GO" id="GO:0050852">
    <property type="term" value="P:T cell receptor signaling pathway"/>
    <property type="evidence" value="ECO:0007669"/>
    <property type="project" value="TreeGrafter"/>
</dbReference>
<dbReference type="Pfam" id="PF13765">
    <property type="entry name" value="PRY"/>
    <property type="match status" value="1"/>
</dbReference>
<dbReference type="SMART" id="SM00589">
    <property type="entry name" value="PRY"/>
    <property type="match status" value="1"/>
</dbReference>
<keyword evidence="4" id="KW-0732">Signal</keyword>
<dbReference type="PROSITE" id="PS50835">
    <property type="entry name" value="IG_LIKE"/>
    <property type="match status" value="2"/>
</dbReference>
<keyword evidence="6 10" id="KW-0472">Membrane</keyword>
<dbReference type="InterPro" id="IPR003599">
    <property type="entry name" value="Ig_sub"/>
</dbReference>
<evidence type="ECO:0000256" key="9">
    <source>
        <dbReference type="ARBA" id="ARBA00023319"/>
    </source>
</evidence>
<dbReference type="InterPro" id="IPR003877">
    <property type="entry name" value="SPRY_dom"/>
</dbReference>
<keyword evidence="7" id="KW-1015">Disulfide bond</keyword>
<sequence length="877" mass="99675">MPSSSLAWSFYNRFKVMGPDQPVVAVPGEDAELSCHISPVLSAEHMDVRWFRSSFHLVVHLYENGMDQNEDQSPEYRGRTELIRNYISNGVVSLRIHNIGPDDEGSYTCFFQSDTSYEDATLELKVARLGSVLSISVKDYQDRGISILCESAGWYPEPEVTWRQEVGQSLIPASETEFQRQNGLFNVKTSLLMRTNQYDKITCHIRNTVINQERESSISIAGIFFQRVSRWMVSLSILLVSVIIPCGSLVVLVIYHLRKERHEKGKKAEAMSSSDKTDLTELARIVQQQQGQLNQLSSALQNICSQLQMMQATRASASSPPEPMGPPGGFHLPDLPRFDGTPLFACRGFINQCRMLFDLQPQAFPSDQVKVTYMMTLLSGPALAWATPLWEQRDPALSNFNEFLRQFHMVFDVPKRPSSTAGQLLHVQQGSDSVGEYAIRFQTLAAKLGWNQEALTTIIWQGLSSRIKDELAGWEVPTSLDAVIALCTRIDVRFQERARERAGQRSGAKLSLRFQGHQLPRRMPERSAENLEEPMVMGRSQLTVKERMFRHRNRLCFYCGESGHMAIHPVIMGMPWQRQHMPQINWRTGDVASWSPQYHLTCLKPVVPPGGMVEVATGEVKTKCSGLPTEYRMFQDVFDAREAESLPPHRPFDCAIELMPGHTPSQGQLYTLLRGESDAMQSLHTELEFRRCCSYAVNVTLDPETAHPMLILTEDLKSVRLGDTRQKLPDNPQRFDFYRCVLGCESFTSGRHYWEVEVGDKTDWDLGVCKESVNRKGMISLLPEDGYWTVTLVNRDKYWARTSNWILLPLSVRPWAVGIFLDYEAGKVSFYNADNKSHLFTFTNTFTEKLQPYFSPCSNRGGKNVGALRIHPVPNWE</sequence>
<name>A0A6P7XBJ5_9AMPH</name>
<dbReference type="CDD" id="cd13733">
    <property type="entry name" value="SPRY_PRY_C-I_1"/>
    <property type="match status" value="1"/>
</dbReference>
<dbReference type="SMART" id="SM00409">
    <property type="entry name" value="IG"/>
    <property type="match status" value="1"/>
</dbReference>
<evidence type="ECO:0000259" key="11">
    <source>
        <dbReference type="PROSITE" id="PS50188"/>
    </source>
</evidence>
<dbReference type="Gene3D" id="2.60.120.920">
    <property type="match status" value="1"/>
</dbReference>
<feature type="domain" description="Ig-like" evidence="12">
    <location>
        <begin position="145"/>
        <end position="219"/>
    </location>
</feature>
<feature type="domain" description="Ig-like" evidence="12">
    <location>
        <begin position="2"/>
        <end position="125"/>
    </location>
</feature>
<evidence type="ECO:0000256" key="8">
    <source>
        <dbReference type="ARBA" id="ARBA00023180"/>
    </source>
</evidence>
<dbReference type="SUPFAM" id="SSF49899">
    <property type="entry name" value="Concanavalin A-like lectins/glucanases"/>
    <property type="match status" value="1"/>
</dbReference>
<dbReference type="InterPro" id="IPR003879">
    <property type="entry name" value="Butyrophylin_SPRY"/>
</dbReference>
<dbReference type="CDD" id="cd05713">
    <property type="entry name" value="IgV_MOG_like"/>
    <property type="match status" value="1"/>
</dbReference>
<dbReference type="GO" id="GO:0001817">
    <property type="term" value="P:regulation of cytokine production"/>
    <property type="evidence" value="ECO:0007669"/>
    <property type="project" value="TreeGrafter"/>
</dbReference>
<evidence type="ECO:0000313" key="14">
    <source>
        <dbReference type="RefSeq" id="XP_030050671.1"/>
    </source>
</evidence>
<dbReference type="FunFam" id="2.60.120.920:FF:000004">
    <property type="entry name" value="Butyrophilin subfamily 1 member A1"/>
    <property type="match status" value="1"/>
</dbReference>
<dbReference type="SUPFAM" id="SSF48726">
    <property type="entry name" value="Immunoglobulin"/>
    <property type="match status" value="2"/>
</dbReference>
<feature type="domain" description="B30.2/SPRY" evidence="11">
    <location>
        <begin position="679"/>
        <end position="873"/>
    </location>
</feature>
<dbReference type="Pfam" id="PF03732">
    <property type="entry name" value="Retrotrans_gag"/>
    <property type="match status" value="1"/>
</dbReference>
<dbReference type="GO" id="GO:0009897">
    <property type="term" value="C:external side of plasma membrane"/>
    <property type="evidence" value="ECO:0007669"/>
    <property type="project" value="TreeGrafter"/>
</dbReference>
<evidence type="ECO:0000256" key="2">
    <source>
        <dbReference type="ARBA" id="ARBA00007591"/>
    </source>
</evidence>
<evidence type="ECO:0000256" key="1">
    <source>
        <dbReference type="ARBA" id="ARBA00004479"/>
    </source>
</evidence>
<dbReference type="FunFam" id="2.60.40.10:FF:000208">
    <property type="entry name" value="Butyrophilin subfamily 1 member A1"/>
    <property type="match status" value="1"/>
</dbReference>
<keyword evidence="5 10" id="KW-1133">Transmembrane helix</keyword>
<dbReference type="InterPro" id="IPR050504">
    <property type="entry name" value="IgSF_BTN/MOG"/>
</dbReference>
<keyword evidence="3 10" id="KW-0812">Transmembrane</keyword>
<dbReference type="GeneID" id="115464430"/>
<gene>
    <name evidence="14" type="primary">LOC115464430</name>
</gene>
<accession>A0A6P7XBJ5</accession>
<dbReference type="AlphaFoldDB" id="A0A6P7XBJ5"/>
<feature type="transmembrane region" description="Helical" evidence="10">
    <location>
        <begin position="231"/>
        <end position="257"/>
    </location>
</feature>
<evidence type="ECO:0000256" key="5">
    <source>
        <dbReference type="ARBA" id="ARBA00022989"/>
    </source>
</evidence>
<evidence type="ECO:0000256" key="4">
    <source>
        <dbReference type="ARBA" id="ARBA00022729"/>
    </source>
</evidence>
<dbReference type="SMART" id="SM00449">
    <property type="entry name" value="SPRY"/>
    <property type="match status" value="1"/>
</dbReference>
<reference evidence="14" key="1">
    <citation type="submission" date="2025-08" db="UniProtKB">
        <authorList>
            <consortium name="RefSeq"/>
        </authorList>
    </citation>
    <scope>IDENTIFICATION</scope>
</reference>
<dbReference type="FunCoup" id="A0A6P7XBJ5">
    <property type="interactions" value="1188"/>
</dbReference>
<dbReference type="OrthoDB" id="9986391at2759"/>
<dbReference type="PANTHER" id="PTHR24100">
    <property type="entry name" value="BUTYROPHILIN"/>
    <property type="match status" value="1"/>
</dbReference>
<dbReference type="FunFam" id="2.60.40.10:FF:000088">
    <property type="entry name" value="Butyrophilin subfamily 1 member A1"/>
    <property type="match status" value="1"/>
</dbReference>
<dbReference type="InterPro" id="IPR013320">
    <property type="entry name" value="ConA-like_dom_sf"/>
</dbReference>
<dbReference type="InterPro" id="IPR005162">
    <property type="entry name" value="Retrotrans_gag_dom"/>
</dbReference>
<keyword evidence="13" id="KW-1185">Reference proteome</keyword>
<keyword evidence="9" id="KW-0393">Immunoglobulin domain</keyword>
<dbReference type="Pfam" id="PF07686">
    <property type="entry name" value="V-set"/>
    <property type="match status" value="1"/>
</dbReference>
<dbReference type="InterPro" id="IPR013783">
    <property type="entry name" value="Ig-like_fold"/>
</dbReference>
<evidence type="ECO:0000256" key="3">
    <source>
        <dbReference type="ARBA" id="ARBA00022692"/>
    </source>
</evidence>
<dbReference type="InterPro" id="IPR007110">
    <property type="entry name" value="Ig-like_dom"/>
</dbReference>
<comment type="subcellular location">
    <subcellularLocation>
        <location evidence="1">Membrane</location>
        <topology evidence="1">Single-pass type I membrane protein</topology>
    </subcellularLocation>
</comment>
<dbReference type="PANTHER" id="PTHR24100:SF149">
    <property type="entry name" value="BG-LIKE ANTIGEN 1-RELATED"/>
    <property type="match status" value="1"/>
</dbReference>
<dbReference type="SMART" id="SM00406">
    <property type="entry name" value="IGv"/>
    <property type="match status" value="1"/>
</dbReference>
<dbReference type="Pfam" id="PF22705">
    <property type="entry name" value="C2-set_3"/>
    <property type="match status" value="1"/>
</dbReference>
<keyword evidence="8" id="KW-0325">Glycoprotein</keyword>
<dbReference type="PRINTS" id="PR01407">
    <property type="entry name" value="BUTYPHLNCDUF"/>
</dbReference>
<dbReference type="Gene3D" id="2.60.40.10">
    <property type="entry name" value="Immunoglobulins"/>
    <property type="match status" value="2"/>
</dbReference>
<protein>
    <submittedName>
        <fullName evidence="14">Uncharacterized protein LOC115464430</fullName>
    </submittedName>
</protein>
<dbReference type="InterPro" id="IPR036179">
    <property type="entry name" value="Ig-like_dom_sf"/>
</dbReference>
<evidence type="ECO:0000259" key="12">
    <source>
        <dbReference type="PROSITE" id="PS50835"/>
    </source>
</evidence>
<dbReference type="PROSITE" id="PS50188">
    <property type="entry name" value="B302_SPRY"/>
    <property type="match status" value="1"/>
</dbReference>
<comment type="similarity">
    <text evidence="2">Belongs to the immunoglobulin superfamily. BTN/MOG family.</text>
</comment>
<dbReference type="GO" id="GO:0005102">
    <property type="term" value="F:signaling receptor binding"/>
    <property type="evidence" value="ECO:0007669"/>
    <property type="project" value="TreeGrafter"/>
</dbReference>
<evidence type="ECO:0000256" key="6">
    <source>
        <dbReference type="ARBA" id="ARBA00023136"/>
    </source>
</evidence>
<dbReference type="Pfam" id="PF00622">
    <property type="entry name" value="SPRY"/>
    <property type="match status" value="1"/>
</dbReference>
<dbReference type="Proteomes" id="UP000515156">
    <property type="component" value="Chromosome 3"/>
</dbReference>
<evidence type="ECO:0000256" key="10">
    <source>
        <dbReference type="SAM" id="Phobius"/>
    </source>
</evidence>
<dbReference type="InterPro" id="IPR013106">
    <property type="entry name" value="Ig_V-set"/>
</dbReference>
<dbReference type="InterPro" id="IPR043136">
    <property type="entry name" value="B30.2/SPRY_sf"/>
</dbReference>
<dbReference type="InterPro" id="IPR053896">
    <property type="entry name" value="BTN3A2-like_Ig-C"/>
</dbReference>
<dbReference type="KEGG" id="muo:115464430"/>
<proteinExistence type="inferred from homology"/>